<protein>
    <submittedName>
        <fullName evidence="2">Uncharacterized protein</fullName>
    </submittedName>
</protein>
<evidence type="ECO:0000256" key="1">
    <source>
        <dbReference type="SAM" id="Phobius"/>
    </source>
</evidence>
<feature type="transmembrane region" description="Helical" evidence="1">
    <location>
        <begin position="87"/>
        <end position="109"/>
    </location>
</feature>
<evidence type="ECO:0000313" key="3">
    <source>
        <dbReference type="Proteomes" id="UP000069914"/>
    </source>
</evidence>
<proteinExistence type="predicted"/>
<reference evidence="2 3" key="1">
    <citation type="journal article" date="2015" name="Genome Announc.">
        <title>De Novo Genome Sequence of Yersinia aleksiciae Y159T.</title>
        <authorList>
            <person name="Sprague L.D."/>
            <person name="Neubauer H."/>
        </authorList>
    </citation>
    <scope>NUCLEOTIDE SEQUENCE [LARGE SCALE GENOMIC DNA]</scope>
    <source>
        <strain evidence="2 3">159</strain>
    </source>
</reference>
<keyword evidence="1" id="KW-0812">Transmembrane</keyword>
<accession>A0ABN4H771</accession>
<keyword evidence="1" id="KW-1133">Transmembrane helix</keyword>
<feature type="transmembrane region" description="Helical" evidence="1">
    <location>
        <begin position="9"/>
        <end position="37"/>
    </location>
</feature>
<dbReference type="Proteomes" id="UP000069914">
    <property type="component" value="Chromosome"/>
</dbReference>
<keyword evidence="3" id="KW-1185">Reference proteome</keyword>
<dbReference type="EMBL" id="CP011975">
    <property type="protein sequence ID" value="AKP34002.1"/>
    <property type="molecule type" value="Genomic_DNA"/>
</dbReference>
<sequence length="129" mass="14468">MLAALIKEIWVACIIPLVIDATAALAAMILGNVYALFCQYQFSCFGLAQLVAFALMDDKGDTVLPQQLLAGDGQGLTCRWMFNSSFIIQYGCFIQLFVHIINMVMIIYINMIIIINHYSVLHQDIFIVN</sequence>
<keyword evidence="1" id="KW-0472">Membrane</keyword>
<name>A0ABN4H771_YERAE</name>
<gene>
    <name evidence="2" type="ORF">ACZ76_10850</name>
</gene>
<organism evidence="2 3">
    <name type="scientific">Yersinia aleksiciae</name>
    <dbReference type="NCBI Taxonomy" id="263819"/>
    <lineage>
        <taxon>Bacteria</taxon>
        <taxon>Pseudomonadati</taxon>
        <taxon>Pseudomonadota</taxon>
        <taxon>Gammaproteobacteria</taxon>
        <taxon>Enterobacterales</taxon>
        <taxon>Yersiniaceae</taxon>
        <taxon>Yersinia</taxon>
    </lineage>
</organism>
<evidence type="ECO:0000313" key="2">
    <source>
        <dbReference type="EMBL" id="AKP34002.1"/>
    </source>
</evidence>